<reference evidence="1" key="1">
    <citation type="journal article" date="2014" name="Front. Microbiol.">
        <title>High frequency of phylogenetically diverse reductive dehalogenase-homologous genes in deep subseafloor sedimentary metagenomes.</title>
        <authorList>
            <person name="Kawai M."/>
            <person name="Futagami T."/>
            <person name="Toyoda A."/>
            <person name="Takaki Y."/>
            <person name="Nishi S."/>
            <person name="Hori S."/>
            <person name="Arai W."/>
            <person name="Tsubouchi T."/>
            <person name="Morono Y."/>
            <person name="Uchiyama I."/>
            <person name="Ito T."/>
            <person name="Fujiyama A."/>
            <person name="Inagaki F."/>
            <person name="Takami H."/>
        </authorList>
    </citation>
    <scope>NUCLEOTIDE SEQUENCE</scope>
    <source>
        <strain evidence="1">Expedition CK06-06</strain>
    </source>
</reference>
<comment type="caution">
    <text evidence="1">The sequence shown here is derived from an EMBL/GenBank/DDBJ whole genome shotgun (WGS) entry which is preliminary data.</text>
</comment>
<dbReference type="AlphaFoldDB" id="X1NRQ9"/>
<proteinExistence type="predicted"/>
<feature type="non-terminal residue" evidence="1">
    <location>
        <position position="1"/>
    </location>
</feature>
<gene>
    <name evidence="1" type="ORF">S06H3_39847</name>
</gene>
<name>X1NRQ9_9ZZZZ</name>
<dbReference type="EMBL" id="BARV01024407">
    <property type="protein sequence ID" value="GAI46293.1"/>
    <property type="molecule type" value="Genomic_DNA"/>
</dbReference>
<sequence>QLEDCRLIDELMTKYSCYEHSQSTEIPMFIPEEAELRVDLEALSVWREQLSKRRDAAA</sequence>
<accession>X1NRQ9</accession>
<evidence type="ECO:0000313" key="1">
    <source>
        <dbReference type="EMBL" id="GAI46293.1"/>
    </source>
</evidence>
<protein>
    <submittedName>
        <fullName evidence="1">Uncharacterized protein</fullName>
    </submittedName>
</protein>
<organism evidence="1">
    <name type="scientific">marine sediment metagenome</name>
    <dbReference type="NCBI Taxonomy" id="412755"/>
    <lineage>
        <taxon>unclassified sequences</taxon>
        <taxon>metagenomes</taxon>
        <taxon>ecological metagenomes</taxon>
    </lineage>
</organism>